<dbReference type="EMBL" id="MN083181">
    <property type="protein sequence ID" value="QID48489.1"/>
    <property type="molecule type" value="Genomic_DNA"/>
</dbReference>
<keyword evidence="15 18" id="KW-0472">Membrane</keyword>
<evidence type="ECO:0000256" key="8">
    <source>
        <dbReference type="ARBA" id="ARBA00022792"/>
    </source>
</evidence>
<reference evidence="21" key="1">
    <citation type="submission" date="2019-06" db="EMBL/GenBank/DDBJ databases">
        <title>MtOrt: An empirical mitochondrial amino acid substitution model for evolutionary studies of Orthoptera insects.</title>
        <authorList>
            <person name="Chang H."/>
            <person name="Nie Y."/>
            <person name="Zhang N."/>
            <person name="Zhang X."/>
            <person name="Sun H."/>
            <person name="Mao Y."/>
            <person name="Q Z."/>
            <person name="Huang Y."/>
        </authorList>
    </citation>
    <scope>NUCLEOTIDE SEQUENCE</scope>
</reference>
<evidence type="ECO:0000256" key="10">
    <source>
        <dbReference type="ARBA" id="ARBA00022982"/>
    </source>
</evidence>
<evidence type="ECO:0000256" key="11">
    <source>
        <dbReference type="ARBA" id="ARBA00022989"/>
    </source>
</evidence>
<dbReference type="AlphaFoldDB" id="A0A6G6BK79"/>
<evidence type="ECO:0000256" key="9">
    <source>
        <dbReference type="ARBA" id="ARBA00022967"/>
    </source>
</evidence>
<evidence type="ECO:0000313" key="21">
    <source>
        <dbReference type="EMBL" id="QID48489.1"/>
    </source>
</evidence>
<feature type="transmembrane region" description="Helical" evidence="18">
    <location>
        <begin position="150"/>
        <end position="168"/>
    </location>
</feature>
<comment type="function">
    <text evidence="1">Core subunit of the mitochondrial membrane respiratory chain NADH dehydrogenase (Complex I) that is believed to belong to the minimal assembly required for catalysis. Complex I functions in the transfer of electrons from NADH to the respiratory chain. The immediate electron acceptor for the enzyme is believed to be ubiquinone.</text>
</comment>
<accession>A0A6G6BK79</accession>
<keyword evidence="11 18" id="KW-1133">Transmembrane helix</keyword>
<feature type="domain" description="NADH dehydrogenase subunit 5 C-terminal" evidence="20">
    <location>
        <begin position="392"/>
        <end position="571"/>
    </location>
</feature>
<evidence type="ECO:0000256" key="12">
    <source>
        <dbReference type="ARBA" id="ARBA00023027"/>
    </source>
</evidence>
<dbReference type="PRINTS" id="PR01435">
    <property type="entry name" value="NPOXDRDTASE5"/>
</dbReference>
<feature type="transmembrane region" description="Helical" evidence="18">
    <location>
        <begin position="47"/>
        <end position="74"/>
    </location>
</feature>
<dbReference type="GO" id="GO:0008137">
    <property type="term" value="F:NADH dehydrogenase (ubiquinone) activity"/>
    <property type="evidence" value="ECO:0007669"/>
    <property type="project" value="UniProtKB-EC"/>
</dbReference>
<feature type="transmembrane region" description="Helical" evidence="18">
    <location>
        <begin position="86"/>
        <end position="104"/>
    </location>
</feature>
<keyword evidence="9" id="KW-1278">Translocase</keyword>
<feature type="transmembrane region" description="Helical" evidence="18">
    <location>
        <begin position="333"/>
        <end position="356"/>
    </location>
</feature>
<keyword evidence="12" id="KW-0520">NAD</keyword>
<feature type="transmembrane region" description="Helical" evidence="18">
    <location>
        <begin position="180"/>
        <end position="202"/>
    </location>
</feature>
<dbReference type="GO" id="GO:0042773">
    <property type="term" value="P:ATP synthesis coupled electron transport"/>
    <property type="evidence" value="ECO:0007669"/>
    <property type="project" value="InterPro"/>
</dbReference>
<evidence type="ECO:0000259" key="19">
    <source>
        <dbReference type="Pfam" id="PF00361"/>
    </source>
</evidence>
<comment type="subcellular location">
    <subcellularLocation>
        <location evidence="2">Mitochondrion inner membrane</location>
        <topology evidence="2">Multi-pass membrane protein</topology>
    </subcellularLocation>
</comment>
<keyword evidence="6" id="KW-0679">Respiratory chain</keyword>
<dbReference type="PANTHER" id="PTHR42829">
    <property type="entry name" value="NADH-UBIQUINONE OXIDOREDUCTASE CHAIN 5"/>
    <property type="match status" value="1"/>
</dbReference>
<feature type="transmembrane region" description="Helical" evidence="18">
    <location>
        <begin position="485"/>
        <end position="508"/>
    </location>
</feature>
<feature type="transmembrane region" description="Helical" evidence="18">
    <location>
        <begin position="528"/>
        <end position="548"/>
    </location>
</feature>
<feature type="transmembrane region" description="Helical" evidence="18">
    <location>
        <begin position="303"/>
        <end position="321"/>
    </location>
</feature>
<dbReference type="InterPro" id="IPR010934">
    <property type="entry name" value="NADH_DH_su5_C"/>
</dbReference>
<feature type="transmembrane region" description="Helical" evidence="18">
    <location>
        <begin position="244"/>
        <end position="264"/>
    </location>
</feature>
<dbReference type="GO" id="GO:0003954">
    <property type="term" value="F:NADH dehydrogenase activity"/>
    <property type="evidence" value="ECO:0007669"/>
    <property type="project" value="TreeGrafter"/>
</dbReference>
<feature type="domain" description="NADH:quinone oxidoreductase/Mrp antiporter transmembrane" evidence="19">
    <location>
        <begin position="105"/>
        <end position="388"/>
    </location>
</feature>
<evidence type="ECO:0000256" key="14">
    <source>
        <dbReference type="ARBA" id="ARBA00023128"/>
    </source>
</evidence>
<evidence type="ECO:0000256" key="13">
    <source>
        <dbReference type="ARBA" id="ARBA00023075"/>
    </source>
</evidence>
<keyword evidence="10" id="KW-0249">Electron transport</keyword>
<feature type="transmembrane region" description="Helical" evidence="18">
    <location>
        <begin position="110"/>
        <end position="129"/>
    </location>
</feature>
<geneLocation type="mitochondrion" evidence="21"/>
<dbReference type="PRINTS" id="PR01434">
    <property type="entry name" value="NADHDHGNASE5"/>
</dbReference>
<keyword evidence="8" id="KW-0999">Mitochondrion inner membrane</keyword>
<evidence type="ECO:0000256" key="15">
    <source>
        <dbReference type="ARBA" id="ARBA00023136"/>
    </source>
</evidence>
<dbReference type="InterPro" id="IPR001750">
    <property type="entry name" value="ND/Mrp_TM"/>
</dbReference>
<comment type="catalytic activity">
    <reaction evidence="17">
        <text>a ubiquinone + NADH + 5 H(+)(in) = a ubiquinol + NAD(+) + 4 H(+)(out)</text>
        <dbReference type="Rhea" id="RHEA:29091"/>
        <dbReference type="Rhea" id="RHEA-COMP:9565"/>
        <dbReference type="Rhea" id="RHEA-COMP:9566"/>
        <dbReference type="ChEBI" id="CHEBI:15378"/>
        <dbReference type="ChEBI" id="CHEBI:16389"/>
        <dbReference type="ChEBI" id="CHEBI:17976"/>
        <dbReference type="ChEBI" id="CHEBI:57540"/>
        <dbReference type="ChEBI" id="CHEBI:57945"/>
        <dbReference type="EC" id="7.1.1.2"/>
    </reaction>
</comment>
<dbReference type="GO" id="GO:0005743">
    <property type="term" value="C:mitochondrial inner membrane"/>
    <property type="evidence" value="ECO:0007669"/>
    <property type="project" value="UniProtKB-SubCell"/>
</dbReference>
<evidence type="ECO:0000259" key="20">
    <source>
        <dbReference type="Pfam" id="PF06455"/>
    </source>
</evidence>
<feature type="transmembrane region" description="Helical" evidence="18">
    <location>
        <begin position="271"/>
        <end position="297"/>
    </location>
</feature>
<feature type="transmembrane region" description="Helical" evidence="18">
    <location>
        <begin position="420"/>
        <end position="443"/>
    </location>
</feature>
<dbReference type="Pfam" id="PF00361">
    <property type="entry name" value="Proton_antipo_M"/>
    <property type="match status" value="1"/>
</dbReference>
<feature type="transmembrane region" description="Helical" evidence="18">
    <location>
        <begin position="5"/>
        <end position="27"/>
    </location>
</feature>
<evidence type="ECO:0000256" key="7">
    <source>
        <dbReference type="ARBA" id="ARBA00022692"/>
    </source>
</evidence>
<organism evidence="21">
    <name type="scientific">Yunnantettix bannaensis</name>
    <dbReference type="NCBI Taxonomy" id="2708011"/>
    <lineage>
        <taxon>Eukaryota</taxon>
        <taxon>Metazoa</taxon>
        <taxon>Ecdysozoa</taxon>
        <taxon>Arthropoda</taxon>
        <taxon>Hexapoda</taxon>
        <taxon>Insecta</taxon>
        <taxon>Pterygota</taxon>
        <taxon>Neoptera</taxon>
        <taxon>Polyneoptera</taxon>
        <taxon>Orthoptera</taxon>
        <taxon>Caelifera</taxon>
        <taxon>Acrididea</taxon>
        <taxon>Tetrigoidea</taxon>
        <taxon>Tetrigidae</taxon>
        <taxon>Cladonotinae</taxon>
        <taxon>Yunnantettix</taxon>
    </lineage>
</organism>
<evidence type="ECO:0000256" key="18">
    <source>
        <dbReference type="SAM" id="Phobius"/>
    </source>
</evidence>
<keyword evidence="7 18" id="KW-0812">Transmembrane</keyword>
<feature type="transmembrane region" description="Helical" evidence="18">
    <location>
        <begin position="555"/>
        <end position="572"/>
    </location>
</feature>
<name>A0A6G6BK79_9ORTH</name>
<evidence type="ECO:0000256" key="3">
    <source>
        <dbReference type="ARBA" id="ARBA00012944"/>
    </source>
</evidence>
<keyword evidence="13" id="KW-0830">Ubiquinone</keyword>
<evidence type="ECO:0000256" key="4">
    <source>
        <dbReference type="ARBA" id="ARBA00021096"/>
    </source>
</evidence>
<protein>
    <recommendedName>
        <fullName evidence="4">NADH-ubiquinone oxidoreductase chain 5</fullName>
        <ecNumber evidence="3">7.1.1.2</ecNumber>
    </recommendedName>
    <alternativeName>
        <fullName evidence="16">NADH dehydrogenase subunit 5</fullName>
    </alternativeName>
</protein>
<feature type="transmembrane region" description="Helical" evidence="18">
    <location>
        <begin position="376"/>
        <end position="399"/>
    </location>
</feature>
<feature type="transmembrane region" description="Helical" evidence="18">
    <location>
        <begin position="449"/>
        <end position="473"/>
    </location>
</feature>
<gene>
    <name evidence="21" type="primary">ND5</name>
</gene>
<evidence type="ECO:0000256" key="6">
    <source>
        <dbReference type="ARBA" id="ARBA00022660"/>
    </source>
</evidence>
<evidence type="ECO:0000256" key="17">
    <source>
        <dbReference type="ARBA" id="ARBA00049551"/>
    </source>
</evidence>
<dbReference type="GO" id="GO:0015990">
    <property type="term" value="P:electron transport coupled proton transport"/>
    <property type="evidence" value="ECO:0007669"/>
    <property type="project" value="TreeGrafter"/>
</dbReference>
<keyword evidence="14 21" id="KW-0496">Mitochondrion</keyword>
<proteinExistence type="predicted"/>
<dbReference type="EC" id="7.1.1.2" evidence="3"/>
<evidence type="ECO:0000256" key="1">
    <source>
        <dbReference type="ARBA" id="ARBA00003257"/>
    </source>
</evidence>
<dbReference type="PANTHER" id="PTHR42829:SF2">
    <property type="entry name" value="NADH-UBIQUINONE OXIDOREDUCTASE CHAIN 5"/>
    <property type="match status" value="1"/>
</dbReference>
<evidence type="ECO:0000256" key="16">
    <source>
        <dbReference type="ARBA" id="ARBA00031027"/>
    </source>
</evidence>
<evidence type="ECO:0000256" key="5">
    <source>
        <dbReference type="ARBA" id="ARBA00022448"/>
    </source>
</evidence>
<dbReference type="Pfam" id="PF06455">
    <property type="entry name" value="NADH5_C"/>
    <property type="match status" value="1"/>
</dbReference>
<evidence type="ECO:0000256" key="2">
    <source>
        <dbReference type="ARBA" id="ARBA00004448"/>
    </source>
</evidence>
<dbReference type="InterPro" id="IPR003945">
    <property type="entry name" value="NU5C-like"/>
</dbReference>
<sequence length="573" mass="65474">MMSVFYIASTFFMVGGLFFFNLSLYMLALDLCYMFEWEIYSLNSSVILMAVILDWMSSIFMSFVLVISSMVLFYSNGYMSEDLYQVRFVVLVVLFVLSMMFLIISPNMISILLGWDGLGLISYCLVIYYQNMKSFNAGMLTALSNRVGDVFILLSISWMLDFGSWNYIYYYDYFFNSYDYSLVCYMIMIAAMTKSAQIPFSAWLPAAMAAPTPVSALVHSSTLVTAGVYLMIRFNPMIFVSGVNYYVLFMGCLTMFMAGVVANYEFDLKKVIALSTLSQLGLMMGILAMGFPVISFFHLLTHALFKSLLFLCAGCYIHGLLDHQDIRFMGSLTMLMPYSSMCFNVSNLSLCGFPFLSGFYSKDMILEMCSLSTLNVLIYIMFFVSTGLTAMYSIRLFYYSLISDFNFIVLRDFNNCSNDMYAGMLVLLILVILGGSMMSWLMLPVPGCLYLPLSLSLMTMMVVALGLYLGYLVNSISLILSVAKTNFFVFYVGNMWYIPIISTSFFSYPVLSGGYMYLSLMDYGWLEYYGSQGIYSFMSYFIGYYIYLFDYNFKTYMIMFMSLLLIVLICMLM</sequence>
<keyword evidence="5" id="KW-0813">Transport</keyword>